<dbReference type="GO" id="GO:0042795">
    <property type="term" value="P:snRNA transcription by RNA polymerase II"/>
    <property type="evidence" value="ECO:0007669"/>
    <property type="project" value="TreeGrafter"/>
</dbReference>
<dbReference type="OrthoDB" id="2143914at2759"/>
<evidence type="ECO:0000313" key="9">
    <source>
        <dbReference type="Proteomes" id="UP000092321"/>
    </source>
</evidence>
<feature type="compositionally biased region" description="Polar residues" evidence="5">
    <location>
        <begin position="733"/>
        <end position="754"/>
    </location>
</feature>
<feature type="region of interest" description="Disordered" evidence="5">
    <location>
        <begin position="824"/>
        <end position="877"/>
    </location>
</feature>
<dbReference type="PROSITE" id="PS51294">
    <property type="entry name" value="HTH_MYB"/>
    <property type="match status" value="2"/>
</dbReference>
<dbReference type="PROSITE" id="PS50090">
    <property type="entry name" value="MYB_LIKE"/>
    <property type="match status" value="2"/>
</dbReference>
<dbReference type="Pfam" id="PF00249">
    <property type="entry name" value="Myb_DNA-binding"/>
    <property type="match status" value="2"/>
</dbReference>
<feature type="domain" description="HTH myb-type" evidence="7">
    <location>
        <begin position="172"/>
        <end position="226"/>
    </location>
</feature>
<dbReference type="CDD" id="cd00167">
    <property type="entry name" value="SANT"/>
    <property type="match status" value="2"/>
</dbReference>
<feature type="domain" description="Myb-like" evidence="6">
    <location>
        <begin position="226"/>
        <end position="277"/>
    </location>
</feature>
<feature type="compositionally biased region" description="Polar residues" evidence="5">
    <location>
        <begin position="574"/>
        <end position="598"/>
    </location>
</feature>
<evidence type="ECO:0000256" key="2">
    <source>
        <dbReference type="ARBA" id="ARBA00023125"/>
    </source>
</evidence>
<dbReference type="GO" id="GO:0001006">
    <property type="term" value="F:RNA polymerase III type 3 promoter sequence-specific DNA binding"/>
    <property type="evidence" value="ECO:0007669"/>
    <property type="project" value="TreeGrafter"/>
</dbReference>
<proteinExistence type="predicted"/>
<feature type="compositionally biased region" description="Low complexity" evidence="5">
    <location>
        <begin position="853"/>
        <end position="866"/>
    </location>
</feature>
<evidence type="ECO:0000256" key="3">
    <source>
        <dbReference type="ARBA" id="ARBA00023163"/>
    </source>
</evidence>
<comment type="caution">
    <text evidence="8">The sequence shown here is derived from an EMBL/GenBank/DDBJ whole genome shotgun (WGS) entry which is preliminary data.</text>
</comment>
<feature type="region of interest" description="Disordered" evidence="5">
    <location>
        <begin position="732"/>
        <end position="790"/>
    </location>
</feature>
<dbReference type="GO" id="GO:0019185">
    <property type="term" value="C:snRNA-activating protein complex"/>
    <property type="evidence" value="ECO:0007669"/>
    <property type="project" value="TreeGrafter"/>
</dbReference>
<name>A0A1B7THW3_9ASCO</name>
<evidence type="ECO:0000256" key="1">
    <source>
        <dbReference type="ARBA" id="ARBA00023015"/>
    </source>
</evidence>
<dbReference type="PANTHER" id="PTHR46621">
    <property type="entry name" value="SNRNA-ACTIVATING PROTEIN COMPLEX SUBUNIT 4"/>
    <property type="match status" value="1"/>
</dbReference>
<dbReference type="InterPro" id="IPR001005">
    <property type="entry name" value="SANT/Myb"/>
</dbReference>
<evidence type="ECO:0000259" key="7">
    <source>
        <dbReference type="PROSITE" id="PS51294"/>
    </source>
</evidence>
<feature type="compositionally biased region" description="Acidic residues" evidence="5">
    <location>
        <begin position="341"/>
        <end position="386"/>
    </location>
</feature>
<protein>
    <submittedName>
        <fullName evidence="8">Uncharacterized protein</fullName>
    </submittedName>
</protein>
<evidence type="ECO:0000256" key="4">
    <source>
        <dbReference type="ARBA" id="ARBA00023242"/>
    </source>
</evidence>
<feature type="compositionally biased region" description="Basic and acidic residues" evidence="5">
    <location>
        <begin position="841"/>
        <end position="851"/>
    </location>
</feature>
<dbReference type="PANTHER" id="PTHR46621:SF1">
    <property type="entry name" value="SNRNA-ACTIVATING PROTEIN COMPLEX SUBUNIT 4"/>
    <property type="match status" value="1"/>
</dbReference>
<feature type="compositionally biased region" description="Low complexity" evidence="5">
    <location>
        <begin position="763"/>
        <end position="784"/>
    </location>
</feature>
<evidence type="ECO:0000256" key="5">
    <source>
        <dbReference type="SAM" id="MobiDB-lite"/>
    </source>
</evidence>
<feature type="compositionally biased region" description="Low complexity" evidence="5">
    <location>
        <begin position="538"/>
        <end position="568"/>
    </location>
</feature>
<feature type="domain" description="Myb-like" evidence="6">
    <location>
        <begin position="172"/>
        <end position="222"/>
    </location>
</feature>
<evidence type="ECO:0000259" key="6">
    <source>
        <dbReference type="PROSITE" id="PS50090"/>
    </source>
</evidence>
<keyword evidence="2" id="KW-0238">DNA-binding</keyword>
<dbReference type="SUPFAM" id="SSF46689">
    <property type="entry name" value="Homeodomain-like"/>
    <property type="match status" value="1"/>
</dbReference>
<feature type="region of interest" description="Disordered" evidence="5">
    <location>
        <begin position="538"/>
        <end position="598"/>
    </location>
</feature>
<feature type="compositionally biased region" description="Basic and acidic residues" evidence="5">
    <location>
        <begin position="319"/>
        <end position="328"/>
    </location>
</feature>
<dbReference type="GO" id="GO:0042796">
    <property type="term" value="P:snRNA transcription by RNA polymerase III"/>
    <property type="evidence" value="ECO:0007669"/>
    <property type="project" value="TreeGrafter"/>
</dbReference>
<feature type="domain" description="HTH myb-type" evidence="7">
    <location>
        <begin position="228"/>
        <end position="281"/>
    </location>
</feature>
<dbReference type="InterPro" id="IPR051575">
    <property type="entry name" value="Myb-like_DNA-bd"/>
</dbReference>
<dbReference type="InterPro" id="IPR017930">
    <property type="entry name" value="Myb_dom"/>
</dbReference>
<feature type="region of interest" description="Disordered" evidence="5">
    <location>
        <begin position="319"/>
        <end position="388"/>
    </location>
</feature>
<dbReference type="EMBL" id="LXPE01000004">
    <property type="protein sequence ID" value="OBA28235.1"/>
    <property type="molecule type" value="Genomic_DNA"/>
</dbReference>
<keyword evidence="1" id="KW-0805">Transcription regulation</keyword>
<dbReference type="Gene3D" id="1.10.10.60">
    <property type="entry name" value="Homeodomain-like"/>
    <property type="match status" value="2"/>
</dbReference>
<keyword evidence="9" id="KW-1185">Reference proteome</keyword>
<keyword evidence="4" id="KW-0539">Nucleus</keyword>
<sequence>MVSTRNKNAFQGPKIEDYVFDLPKSEKYLKTKLKIPKNISDRITWQQFEDDIINDHINQYIVYEDKELKAQFPQGLDSIRDQIADTSDIFSGKVFAREWNEIAFKIWDTHKKNYLALLFFIDNLQLNNNNPNNVPEEYHYLATKSQTLIPLKDLLIKRKHIHIKKRWLNVLDPYLKKGKWSEEEDALLISKHKEYGSQWSKIAMDIPRRTVDQCSKRFHEALDPDRSTKNHVVWSIEEDFMLINTLKELGSKWRAIALQLNSNRSALNCRNRWRKIINGYIKGKRNPQIAALIDDLSKDYEFEDIVKLRELIQKKEMQKVERKMNKAKKEGRKIKSKETENIEEYEEEEEDDDDEEEEDDERDDDDDEEEKDGEEEEGDISEENIVEDNYRVFNHNQGKEHEDIQLARERSIYEQKDVLSEVGPLYGNQTKDNFISKNGRASSIGIRNSIEPEHSLTSNGILMGENIHRQAPSLVSNFLEQQFDQQQFSGNQHMQSLSPGPFHASMSPPPNLPLGLLQTPKPHDIISSLRTTQLPTTHMNNIHNMNSNSNNNNNNNNSIMSPMSNNTNKFHKNTPIQSLQSSTSLNKNNRPSSVPLKSNSTEWKFQLKQKNLTLSSGNITSEKLVSLLIEQAKLNNLKISIHQHIHNHYMPILDNSEQGSSLTTTPGSEQNNNNNSANKGQGSLLSNNSPSTGNSNAITGSFGNKVIKDLNEIGAYRVKHFKQLDVKKLPKLASSNGSSTKRRNGSITGSSPGSINRKKVKFNNNNNNITSNNGNTNNNSNNNSARSSIVGSNEYENAREDFDFWDALMQSNPLSHVKENNINKNNIGIKSNNNSGNKIGQEQDKADKDNRQTSSGSSETNNNGNELEYYMLGFNPS</sequence>
<dbReference type="GO" id="GO:0000978">
    <property type="term" value="F:RNA polymerase II cis-regulatory region sequence-specific DNA binding"/>
    <property type="evidence" value="ECO:0007669"/>
    <property type="project" value="TreeGrafter"/>
</dbReference>
<dbReference type="Proteomes" id="UP000092321">
    <property type="component" value="Unassembled WGS sequence"/>
</dbReference>
<gene>
    <name evidence="8" type="ORF">HANVADRAFT_51566</name>
</gene>
<evidence type="ECO:0000313" key="8">
    <source>
        <dbReference type="EMBL" id="OBA28235.1"/>
    </source>
</evidence>
<organism evidence="8 9">
    <name type="scientific">Hanseniaspora valbyensis NRRL Y-1626</name>
    <dbReference type="NCBI Taxonomy" id="766949"/>
    <lineage>
        <taxon>Eukaryota</taxon>
        <taxon>Fungi</taxon>
        <taxon>Dikarya</taxon>
        <taxon>Ascomycota</taxon>
        <taxon>Saccharomycotina</taxon>
        <taxon>Saccharomycetes</taxon>
        <taxon>Saccharomycodales</taxon>
        <taxon>Saccharomycodaceae</taxon>
        <taxon>Hanseniaspora</taxon>
    </lineage>
</organism>
<dbReference type="AlphaFoldDB" id="A0A1B7THW3"/>
<feature type="region of interest" description="Disordered" evidence="5">
    <location>
        <begin position="656"/>
        <end position="697"/>
    </location>
</feature>
<reference evidence="9" key="1">
    <citation type="journal article" date="2016" name="Proc. Natl. Acad. Sci. U.S.A.">
        <title>Comparative genomics of biotechnologically important yeasts.</title>
        <authorList>
            <person name="Riley R."/>
            <person name="Haridas S."/>
            <person name="Wolfe K.H."/>
            <person name="Lopes M.R."/>
            <person name="Hittinger C.T."/>
            <person name="Goeker M."/>
            <person name="Salamov A.A."/>
            <person name="Wisecaver J.H."/>
            <person name="Long T.M."/>
            <person name="Calvey C.H."/>
            <person name="Aerts A.L."/>
            <person name="Barry K.W."/>
            <person name="Choi C."/>
            <person name="Clum A."/>
            <person name="Coughlan A.Y."/>
            <person name="Deshpande S."/>
            <person name="Douglass A.P."/>
            <person name="Hanson S.J."/>
            <person name="Klenk H.-P."/>
            <person name="LaButti K.M."/>
            <person name="Lapidus A."/>
            <person name="Lindquist E.A."/>
            <person name="Lipzen A.M."/>
            <person name="Meier-Kolthoff J.P."/>
            <person name="Ohm R.A."/>
            <person name="Otillar R.P."/>
            <person name="Pangilinan J.L."/>
            <person name="Peng Y."/>
            <person name="Rokas A."/>
            <person name="Rosa C.A."/>
            <person name="Scheuner C."/>
            <person name="Sibirny A.A."/>
            <person name="Slot J.C."/>
            <person name="Stielow J.B."/>
            <person name="Sun H."/>
            <person name="Kurtzman C.P."/>
            <person name="Blackwell M."/>
            <person name="Grigoriev I.V."/>
            <person name="Jeffries T.W."/>
        </authorList>
    </citation>
    <scope>NUCLEOTIDE SEQUENCE [LARGE SCALE GENOMIC DNA]</scope>
    <source>
        <strain evidence="9">NRRL Y-1626</strain>
    </source>
</reference>
<accession>A0A1B7THW3</accession>
<dbReference type="SMART" id="SM00717">
    <property type="entry name" value="SANT"/>
    <property type="match status" value="2"/>
</dbReference>
<keyword evidence="3" id="KW-0804">Transcription</keyword>
<dbReference type="InterPro" id="IPR009057">
    <property type="entry name" value="Homeodomain-like_sf"/>
</dbReference>
<feature type="compositionally biased region" description="Low complexity" evidence="5">
    <location>
        <begin position="824"/>
        <end position="840"/>
    </location>
</feature>